<protein>
    <submittedName>
        <fullName evidence="2">DinB family protein</fullName>
    </submittedName>
</protein>
<dbReference type="RefSeq" id="WP_148870942.1">
    <property type="nucleotide sequence ID" value="NZ_VNIA01000005.1"/>
</dbReference>
<accession>A0A5S5DMQ0</accession>
<evidence type="ECO:0000259" key="1">
    <source>
        <dbReference type="Pfam" id="PF12867"/>
    </source>
</evidence>
<dbReference type="Proteomes" id="UP000323136">
    <property type="component" value="Unassembled WGS sequence"/>
</dbReference>
<dbReference type="Pfam" id="PF12867">
    <property type="entry name" value="DinB_2"/>
    <property type="match status" value="1"/>
</dbReference>
<reference evidence="2 3" key="1">
    <citation type="submission" date="2019-07" db="EMBL/GenBank/DDBJ databases">
        <title>Genomic Encyclopedia of Type Strains, Phase IV (KMG-IV): sequencing the most valuable type-strain genomes for metagenomic binning, comparative biology and taxonomic classification.</title>
        <authorList>
            <person name="Goeker M."/>
        </authorList>
    </citation>
    <scope>NUCLEOTIDE SEQUENCE [LARGE SCALE GENOMIC DNA]</scope>
    <source>
        <strain evidence="2 3">DSM 18961</strain>
    </source>
</reference>
<dbReference type="InterPro" id="IPR024775">
    <property type="entry name" value="DinB-like"/>
</dbReference>
<dbReference type="OrthoDB" id="9793216at2"/>
<dbReference type="AlphaFoldDB" id="A0A5S5DMQ0"/>
<evidence type="ECO:0000313" key="2">
    <source>
        <dbReference type="EMBL" id="TYP97005.1"/>
    </source>
</evidence>
<dbReference type="SUPFAM" id="SSF109854">
    <property type="entry name" value="DinB/YfiT-like putative metalloenzymes"/>
    <property type="match status" value="1"/>
</dbReference>
<dbReference type="Gene3D" id="1.20.120.450">
    <property type="entry name" value="dinb family like domain"/>
    <property type="match status" value="1"/>
</dbReference>
<dbReference type="InterPro" id="IPR034660">
    <property type="entry name" value="DinB/YfiT-like"/>
</dbReference>
<proteinExistence type="predicted"/>
<feature type="domain" description="DinB-like" evidence="1">
    <location>
        <begin position="36"/>
        <end position="167"/>
    </location>
</feature>
<sequence length="172" mass="20277">MLKSDLQPTEYNDYFSRYINLVSDNTDLKKGYEEDKKMVINFFSSIPKDKLEYRYQPEKWTIKELLQHIIDTERIFMYRLLRIARNDKTPLAGFEQDDYIISSEATHKTLETLLNEFTVTRLYSITLINSISDKNLKYVGTVSDSSISARACAFTILGHSIWHINIIKERYL</sequence>
<keyword evidence="3" id="KW-1185">Reference proteome</keyword>
<comment type="caution">
    <text evidence="2">The sequence shown here is derived from an EMBL/GenBank/DDBJ whole genome shotgun (WGS) entry which is preliminary data.</text>
</comment>
<evidence type="ECO:0000313" key="3">
    <source>
        <dbReference type="Proteomes" id="UP000323136"/>
    </source>
</evidence>
<dbReference type="EMBL" id="VNIA01000005">
    <property type="protein sequence ID" value="TYP97005.1"/>
    <property type="molecule type" value="Genomic_DNA"/>
</dbReference>
<gene>
    <name evidence="2" type="ORF">C7447_10518</name>
</gene>
<name>A0A5S5DMQ0_9FLAO</name>
<organism evidence="2 3">
    <name type="scientific">Tenacibaculum adriaticum</name>
    <dbReference type="NCBI Taxonomy" id="413713"/>
    <lineage>
        <taxon>Bacteria</taxon>
        <taxon>Pseudomonadati</taxon>
        <taxon>Bacteroidota</taxon>
        <taxon>Flavobacteriia</taxon>
        <taxon>Flavobacteriales</taxon>
        <taxon>Flavobacteriaceae</taxon>
        <taxon>Tenacibaculum</taxon>
    </lineage>
</organism>